<evidence type="ECO:0000313" key="7">
    <source>
        <dbReference type="EMBL" id="EGO62861.1"/>
    </source>
</evidence>
<evidence type="ECO:0000256" key="3">
    <source>
        <dbReference type="ARBA" id="ARBA00022448"/>
    </source>
</evidence>
<dbReference type="EMBL" id="AFGF01000162">
    <property type="protein sequence ID" value="EGO62861.1"/>
    <property type="molecule type" value="Genomic_DNA"/>
</dbReference>
<name>F7NM60_9FIRM</name>
<evidence type="ECO:0000259" key="6">
    <source>
        <dbReference type="PROSITE" id="PS50983"/>
    </source>
</evidence>
<gene>
    <name evidence="7" type="ORF">ALO_15937</name>
</gene>
<dbReference type="InterPro" id="IPR002491">
    <property type="entry name" value="ABC_transptr_periplasmic_BD"/>
</dbReference>
<keyword evidence="4 5" id="KW-0732">Signal</keyword>
<dbReference type="AlphaFoldDB" id="F7NM60"/>
<comment type="caution">
    <text evidence="7">The sequence shown here is derived from an EMBL/GenBank/DDBJ whole genome shotgun (WGS) entry which is preliminary data.</text>
</comment>
<dbReference type="PANTHER" id="PTHR30532">
    <property type="entry name" value="IRON III DICITRATE-BINDING PERIPLASMIC PROTEIN"/>
    <property type="match status" value="1"/>
</dbReference>
<evidence type="ECO:0000256" key="2">
    <source>
        <dbReference type="ARBA" id="ARBA00008814"/>
    </source>
</evidence>
<dbReference type="PANTHER" id="PTHR30532:SF10">
    <property type="entry name" value="IRON-UPTAKE SYSTEM-BINDING PROTEIN"/>
    <property type="match status" value="1"/>
</dbReference>
<accession>F7NM60</accession>
<comment type="subcellular location">
    <subcellularLocation>
        <location evidence="1">Cell envelope</location>
    </subcellularLocation>
</comment>
<dbReference type="OrthoDB" id="26763at2"/>
<keyword evidence="8" id="KW-1185">Reference proteome</keyword>
<dbReference type="GO" id="GO:1901678">
    <property type="term" value="P:iron coordination entity transport"/>
    <property type="evidence" value="ECO:0007669"/>
    <property type="project" value="UniProtKB-ARBA"/>
</dbReference>
<feature type="signal peptide" evidence="5">
    <location>
        <begin position="1"/>
        <end position="22"/>
    </location>
</feature>
<keyword evidence="3" id="KW-0813">Transport</keyword>
<evidence type="ECO:0000313" key="8">
    <source>
        <dbReference type="Proteomes" id="UP000003240"/>
    </source>
</evidence>
<dbReference type="Proteomes" id="UP000003240">
    <property type="component" value="Unassembled WGS sequence"/>
</dbReference>
<dbReference type="STRING" id="1009370.ALO_15937"/>
<protein>
    <submittedName>
        <fullName evidence="7">Periplasmic binding protein</fullName>
    </submittedName>
</protein>
<dbReference type="InterPro" id="IPR051313">
    <property type="entry name" value="Bact_iron-sidero_bind"/>
</dbReference>
<dbReference type="PROSITE" id="PS50983">
    <property type="entry name" value="FE_B12_PBP"/>
    <property type="match status" value="1"/>
</dbReference>
<evidence type="ECO:0000256" key="5">
    <source>
        <dbReference type="SAM" id="SignalP"/>
    </source>
</evidence>
<dbReference type="SUPFAM" id="SSF53807">
    <property type="entry name" value="Helical backbone' metal receptor"/>
    <property type="match status" value="1"/>
</dbReference>
<feature type="domain" description="Fe/B12 periplasmic-binding" evidence="6">
    <location>
        <begin position="61"/>
        <end position="320"/>
    </location>
</feature>
<dbReference type="Gene3D" id="3.40.50.1980">
    <property type="entry name" value="Nitrogenase molybdenum iron protein domain"/>
    <property type="match status" value="2"/>
</dbReference>
<reference evidence="7 8" key="1">
    <citation type="journal article" date="2011" name="EMBO J.">
        <title>Structural diversity of bacterial flagellar motors.</title>
        <authorList>
            <person name="Chen S."/>
            <person name="Beeby M."/>
            <person name="Murphy G.E."/>
            <person name="Leadbetter J.R."/>
            <person name="Hendrixson D.R."/>
            <person name="Briegel A."/>
            <person name="Li Z."/>
            <person name="Shi J."/>
            <person name="Tocheva E.I."/>
            <person name="Muller A."/>
            <person name="Dobro M.J."/>
            <person name="Jensen G.J."/>
        </authorList>
    </citation>
    <scope>NUCLEOTIDE SEQUENCE [LARGE SCALE GENOMIC DNA]</scope>
    <source>
        <strain evidence="7 8">DSM 6540</strain>
    </source>
</reference>
<feature type="chain" id="PRO_5003359260" evidence="5">
    <location>
        <begin position="23"/>
        <end position="320"/>
    </location>
</feature>
<dbReference type="Pfam" id="PF01497">
    <property type="entry name" value="Peripla_BP_2"/>
    <property type="match status" value="1"/>
</dbReference>
<proteinExistence type="inferred from homology"/>
<evidence type="ECO:0000256" key="1">
    <source>
        <dbReference type="ARBA" id="ARBA00004196"/>
    </source>
</evidence>
<comment type="similarity">
    <text evidence="2">Belongs to the bacterial solute-binding protein 8 family.</text>
</comment>
<organism evidence="7 8">
    <name type="scientific">Acetonema longum DSM 6540</name>
    <dbReference type="NCBI Taxonomy" id="1009370"/>
    <lineage>
        <taxon>Bacteria</taxon>
        <taxon>Bacillati</taxon>
        <taxon>Bacillota</taxon>
        <taxon>Negativicutes</taxon>
        <taxon>Acetonemataceae</taxon>
        <taxon>Acetonema</taxon>
    </lineage>
</organism>
<sequence>MRKGLRTWGLMLLTSVSLGVYAAGCGSQARDAAMPAAEKPASRVVQYLGKEYTLPVKAEKIVVTGALEGLEDLLALGVKPVGSMSIGGTFPAIFADILQEAKPIGERMQPSFETLLQIRPDVIISSDKFPAATAIQLGKIAPTIPLSHFPGDGEANLRFLGELTGSGDKAEAMIRQYRQKAAAAQDHLPARVKDKKVVAIRIRVGSISVYPAHVFFNDVLYTDLGLPVPAEIRAVKYQELISLEKFSEMDPDYIFLQYAAGENPAHPQAVENLQQNPIWRSLKAMKNNRVFVNVVDPLIQGVAIGGKIQFLEAALEKLHQ</sequence>
<dbReference type="GO" id="GO:0030288">
    <property type="term" value="C:outer membrane-bounded periplasmic space"/>
    <property type="evidence" value="ECO:0007669"/>
    <property type="project" value="TreeGrafter"/>
</dbReference>
<dbReference type="eggNOG" id="COG0614">
    <property type="taxonomic scope" value="Bacteria"/>
</dbReference>
<evidence type="ECO:0000256" key="4">
    <source>
        <dbReference type="ARBA" id="ARBA00022729"/>
    </source>
</evidence>
<dbReference type="RefSeq" id="WP_004097451.1">
    <property type="nucleotide sequence ID" value="NZ_AFGF01000162.1"/>
</dbReference>